<feature type="compositionally biased region" description="Basic and acidic residues" evidence="1">
    <location>
        <begin position="3103"/>
        <end position="3118"/>
    </location>
</feature>
<feature type="compositionally biased region" description="Polar residues" evidence="1">
    <location>
        <begin position="1185"/>
        <end position="1199"/>
    </location>
</feature>
<reference evidence="4" key="1">
    <citation type="submission" date="2013-07" db="EMBL/GenBank/DDBJ databases">
        <title>The Genome Sequence of Cryptococcus dejecticola CBS10117.</title>
        <authorList>
            <consortium name="The Broad Institute Genome Sequencing Platform"/>
            <person name="Cuomo C."/>
            <person name="Litvintseva A."/>
            <person name="Chen Y."/>
            <person name="Heitman J."/>
            <person name="Sun S."/>
            <person name="Springer D."/>
            <person name="Dromer F."/>
            <person name="Young S.K."/>
            <person name="Zeng Q."/>
            <person name="Gargeya S."/>
            <person name="Fitzgerald M."/>
            <person name="Abouelleil A."/>
            <person name="Alvarado L."/>
            <person name="Berlin A.M."/>
            <person name="Chapman S.B."/>
            <person name="Dewar J."/>
            <person name="Goldberg J."/>
            <person name="Griggs A."/>
            <person name="Gujja S."/>
            <person name="Hansen M."/>
            <person name="Howarth C."/>
            <person name="Imamovic A."/>
            <person name="Larimer J."/>
            <person name="McCowan C."/>
            <person name="Murphy C."/>
            <person name="Pearson M."/>
            <person name="Priest M."/>
            <person name="Roberts A."/>
            <person name="Saif S."/>
            <person name="Shea T."/>
            <person name="Sykes S."/>
            <person name="Wortman J."/>
            <person name="Nusbaum C."/>
            <person name="Birren B."/>
        </authorList>
    </citation>
    <scope>NUCLEOTIDE SEQUENCE [LARGE SCALE GENOMIC DNA]</scope>
    <source>
        <strain evidence="4">CBS 10117</strain>
    </source>
</reference>
<dbReference type="InterPro" id="IPR029636">
    <property type="entry name" value="Csf1"/>
</dbReference>
<keyword evidence="2" id="KW-0812">Transmembrane</keyword>
<gene>
    <name evidence="4" type="ORF">I303_00169</name>
</gene>
<evidence type="ECO:0000259" key="3">
    <source>
        <dbReference type="Pfam" id="PF21678"/>
    </source>
</evidence>
<evidence type="ECO:0000313" key="4">
    <source>
        <dbReference type="EMBL" id="OBR88356.1"/>
    </source>
</evidence>
<feature type="compositionally biased region" description="Basic and acidic residues" evidence="1">
    <location>
        <begin position="3138"/>
        <end position="3149"/>
    </location>
</feature>
<dbReference type="Pfam" id="PF21678">
    <property type="entry name" value="Csf1_N"/>
    <property type="match status" value="1"/>
</dbReference>
<feature type="region of interest" description="Disordered" evidence="1">
    <location>
        <begin position="146"/>
        <end position="208"/>
    </location>
</feature>
<feature type="compositionally biased region" description="Low complexity" evidence="1">
    <location>
        <begin position="179"/>
        <end position="195"/>
    </location>
</feature>
<keyword evidence="2" id="KW-0472">Membrane</keyword>
<dbReference type="GO" id="GO:0006113">
    <property type="term" value="P:fermentation"/>
    <property type="evidence" value="ECO:0007669"/>
    <property type="project" value="InterPro"/>
</dbReference>
<feature type="region of interest" description="Disordered" evidence="1">
    <location>
        <begin position="1229"/>
        <end position="1249"/>
    </location>
</feature>
<feature type="compositionally biased region" description="Basic and acidic residues" evidence="1">
    <location>
        <begin position="3054"/>
        <end position="3064"/>
    </location>
</feature>
<dbReference type="PANTHER" id="PTHR32085:SF3">
    <property type="entry name" value="PROTEIN CSF1"/>
    <property type="match status" value="1"/>
</dbReference>
<dbReference type="PANTHER" id="PTHR32085">
    <property type="entry name" value="PROTEIN CSF1"/>
    <property type="match status" value="1"/>
</dbReference>
<sequence length="3215" mass="356710">MAVADEVNLLLLIELAAVVIGASAFLFYWNRLLGSVVAFLVRLYTWRSYNAYLIIGSLQIAPLAGRISFRDVEYHSSNISVRALHGHVTWRYWKFRIRHETDSESTNNKRNRLPCRITVFAEGVEGFVYNRTPAYDAIVERMKKHEREEAAANASPRKSDDTDVEPGSTLRSRLKKVVKTSTGESSTTKAATSESGYDDHQYPPEPDHHNVNLVKPAVKPVSEGVNWFREALPIDLRIITGSIVLGSDATPMVLIGDFKRAEGTVEVTDSRSTFDLYKTSVNLTFQDASVLMRTNVDYSGPLLAHGKKVYDELLKRQPDLTAKPPSALSVFTGFHLLSKQFKFLRDPKFSTPPVAGLPTDRIWKGLARYREPENGDTKAPKREEREYAKVTTLLETHRLDLTYYADTPGLVPHPSDAPYVDEQDEIGNVDLPPEYGIDIAIHKGNVKYGPWADKQREAIQRAFAPSLFFDSENKPRLQPGDTRIHTTLVLHLLLLDETVMRIPTREPSKDWQYDNTATDVERRYGWLDVVVGPNSSISYTQDQVATTQGYDSMLVLQLDSVGISSSVNLDTFIKAKTCKLSMTMPTPLEWDAQRDWGMDVTLDTASISLLRDHVTLISDLAKDWSSGATVGDYHHFVPNHYNFRVSLINYDIHLYINDYNIVDAPWSRDANAFMDVYGPRLDAYVAVASTQYRPEMSIVPFSVSLADARVELCVPKWDTHRAFGPDVLEIGKIGEVCAKGSYLYYSVPKPDHQETLDLHLEGKHVVFKALGWVLRRLFCVKDNYFGTFTQFRTMQEFLEKFDHDPESVGDPIEEKYRPGRSDPFSVSVTMNVEESLVLMSDEIYNCKKGLVIPVPQLQMNLKSVDHFMVELSLDATPTYLTASADLHSIYARGSPPSVTDTDIIFIEGIEVKANRLFGAQPHATTYLCLWEVIIPKVSAFLGPDLVSVLQAAGRSVGYTFPDSENSPSDIFVPKTPPDVTFFKVSLDEAAIMVTSGDHGLSVEVPHGFSLDTSTMGTRAYSSMMGISLPEMTLNILERGPRSSWQSVGFAKGGAAIDIYQAPAGWKEAVAQQQEFLRQEDKETSRIWFMYQDAKPFLSQHVNGLYLPQPLAQNLEDRQLPEEGKSDDSTSSILDLEEVGSSSASSSGWEDNNPFDQLRLRTKRSRSFATARETPGGSSVGDESDTVSSMTSMEGSVTSSKGSVYGDMATALVAKLHAFHLAHDRHPMPGHQGFSESTDTQHEAASAPSTIHEKDNGSVVRIRGKAIDIDLKPNSLVSISNLLTAISIKDEGFEKRLDALLVSQVSAVEEESKIIAPQVHDIHLPSIILRLSSGHPGNAILARCEGIDFQISHHAPRNKQAILDVSARTSVISLWMISSDSKYSDISPDMDIPGLANPPANGAPLLSVVMKGLEVAAHHSQGIRARARWTDTTFDILSAAIDLGHAMLLPWQQAYLRVNGAKSQATTDAQVLFTILQKAMQNGYDSYMPAFAYERAYGLHVQDFRNIRTQTGWWILARFRDWYRRIPANQDIDDSIPLDRIADFVVQNLCRVEETVNGAENIIREQHFIQSVFGQQVADNASHKATEKAMDLILYFDKLRISHHGLALSSKRLSSSNIVISKASFGGSQATGKTEQRPLAQMQLVSAVQEIKTDITDGILGLARSSLEYMPEIGVESSADKPVPKEQNAVVIGDLQIGLIDLNVRGGGLRCHLGSSQLHITGLSKKSLRGPLPRAQQSSKETLTANCENIGLSLLQVEDPSDLMADRTIVSLQAEGLATFMDRNHDTRKIAGPEVKLVVGLKTLNFDSRPQLRAFYAFVQTWKQTELPLYSSAVEDIRSILSAKMPAAKPSVVEQPNSQHYLSTLDLSVDAIHIQIRAARSLWIRWGFGKIYTSLSVNNGDVRFAIKAAAQVVGAHASLRRNKQKTTDSSTLRLPSITAIGDTRSSEGQLLVSANVDLGFFTGVLKPVILDRLLSLHQQLAADVTEFVRDWREVVTTAMNRRHAKGISMASIDSKDSTQPRSKEHLFHVQIGIAGLRLGLRADDVATTLLFEALAIKGSASNRLTEDHALQWRAKVEHFGLSLGHLGSQALSDTSEPVKKHRTAYMVLDAEVQEVPATAQTTSKLNVNLSRVHTVMHPEALSELTDLLKSWMSDLHALRDHRSAEVAEVKVHTTRVLKKLESAEKVEHSEVSWFANRLVFVEVSGIGIAIPLVEGAAIGDAVHSDIPALLYSIRVISFQNRRNETARFKVQNMAMQFIQRFDQSSSDHFTGDFHESVNRMTLPSIDMEAQMSSEPGLWQLSAHCSATDFKLSLSPAVADGIFKLIDLFHHGQDRISKLEAHYKSEMAKHPYETVSAKYDDPASPVVARPSQRILVRMSYTFNSGIVELHREMSDHNKRTVNADSRKNRQWHDTVILPTVSLWMDYTGPKTVFSVSENREDNDALLVFNAAVHESRNLLRPSVLPFFVQLINRMESRAKQKVASMDSPPQPRPEPAPAAKSESSVHTISRTPMERIKTRFTLRIDKSRLRLSCAPDSNAYVDLKWESGGFLASTTIGGSDVTTVAGTISGVTAYLRHEFAEEGRSCIEAGAKDMAFSIAHRPENKHGQQKGLSIVVDTQLSGQFRLEQFSAWLTFAAVWIDTAPPLDLPPKSAIVEAATTTAPALAPVPTATQQKLAIVALVRFRSIDLDANVGVTNAKLELTPIVLRTLSNGEFTEVDLDIGITQLTAKGDISGELRSEHLNFHTTRQSSRSAHQDVPTVLSMAIDAGDLTGSLKLQELSVMTFHLEPAVVRLADDWTAFNEDPTAQVNLSFTVKTGVFRSVARLLAIPSLLNKVYSITNTFDSQERVASQRSNTYKSMKLRRSTEPSPMAAAIIHTARKAGQSLNPTTNIRTSQTMRFDLGGIELGIFNAPMTIETRGDFYRFMVGECGSDLKRRLTKEGLPKRDLSVMISFVSWDTSDGRGAARDTAGRTGTGVKEMIESASRHGRREIAWLPLVNMTMKSIEEPRPPVIVYDFDLVWGEGDGDIQILPYFFEQAYKTFDAFTKGLEQEQITKAKRRGDDMPIRRNTSTVNFDIRTSAPTPTPTPDSTSNGHGSGHGQPKGRINDLKKDGHVKEHKISGASDQGESADGNENENADATEKLRFRNRLEGERPLPVPRLRLLGEGTRQAMDMLPRINEFSDQLPVMIHKGITSPLEDGMDLLLKLYEKQLPDRAI</sequence>
<accession>A0A1A6AE53</accession>
<protein>
    <recommendedName>
        <fullName evidence="3">Csf1 N-terminal domain-containing protein</fullName>
    </recommendedName>
</protein>
<organism evidence="4">
    <name type="scientific">Kwoniella dejecticola CBS 10117</name>
    <dbReference type="NCBI Taxonomy" id="1296121"/>
    <lineage>
        <taxon>Eukaryota</taxon>
        <taxon>Fungi</taxon>
        <taxon>Dikarya</taxon>
        <taxon>Basidiomycota</taxon>
        <taxon>Agaricomycotina</taxon>
        <taxon>Tremellomycetes</taxon>
        <taxon>Tremellales</taxon>
        <taxon>Cryptococcaceae</taxon>
        <taxon>Kwoniella</taxon>
    </lineage>
</organism>
<dbReference type="VEuPathDB" id="FungiDB:I303_00169"/>
<feature type="compositionally biased region" description="Polar residues" evidence="1">
    <location>
        <begin position="2499"/>
        <end position="2508"/>
    </location>
</feature>
<feature type="region of interest" description="Disordered" evidence="1">
    <location>
        <begin position="2477"/>
        <end position="2508"/>
    </location>
</feature>
<evidence type="ECO:0000256" key="2">
    <source>
        <dbReference type="SAM" id="Phobius"/>
    </source>
</evidence>
<feature type="transmembrane region" description="Helical" evidence="2">
    <location>
        <begin position="7"/>
        <end position="29"/>
    </location>
</feature>
<dbReference type="STRING" id="1296121.A0A1A6AE53"/>
<feature type="region of interest" description="Disordered" evidence="1">
    <location>
        <begin position="3054"/>
        <end position="3149"/>
    </location>
</feature>
<dbReference type="GO" id="GO:0016020">
    <property type="term" value="C:membrane"/>
    <property type="evidence" value="ECO:0007669"/>
    <property type="project" value="InterPro"/>
</dbReference>
<keyword evidence="2" id="KW-1133">Transmembrane helix</keyword>
<name>A0A1A6AE53_9TREE</name>
<feature type="compositionally biased region" description="Basic and acidic residues" evidence="1">
    <location>
        <begin position="197"/>
        <end position="208"/>
    </location>
</feature>
<dbReference type="OrthoDB" id="10051416at2759"/>
<feature type="domain" description="Csf1 N-terminal" evidence="3">
    <location>
        <begin position="26"/>
        <end position="802"/>
    </location>
</feature>
<feature type="region of interest" description="Disordered" evidence="1">
    <location>
        <begin position="1136"/>
        <end position="1199"/>
    </location>
</feature>
<dbReference type="InterPro" id="IPR048636">
    <property type="entry name" value="Csf1_N"/>
</dbReference>
<dbReference type="EMBL" id="KI894027">
    <property type="protein sequence ID" value="OBR88356.1"/>
    <property type="molecule type" value="Genomic_DNA"/>
</dbReference>
<evidence type="ECO:0000256" key="1">
    <source>
        <dbReference type="SAM" id="MobiDB-lite"/>
    </source>
</evidence>
<proteinExistence type="predicted"/>